<name>A0A4Y9ESY6_9SPHN</name>
<evidence type="ECO:0000313" key="1">
    <source>
        <dbReference type="EMBL" id="TFU06329.1"/>
    </source>
</evidence>
<dbReference type="Pfam" id="PF14269">
    <property type="entry name" value="Arylsulfotran_2"/>
    <property type="match status" value="1"/>
</dbReference>
<dbReference type="SUPFAM" id="SSF50998">
    <property type="entry name" value="Quinoprotein alcohol dehydrogenase-like"/>
    <property type="match status" value="1"/>
</dbReference>
<organism evidence="1 2">
    <name type="scientific">Glacieibacterium arshaanense</name>
    <dbReference type="NCBI Taxonomy" id="2511025"/>
    <lineage>
        <taxon>Bacteria</taxon>
        <taxon>Pseudomonadati</taxon>
        <taxon>Pseudomonadota</taxon>
        <taxon>Alphaproteobacteria</taxon>
        <taxon>Sphingomonadales</taxon>
        <taxon>Sphingosinicellaceae</taxon>
        <taxon>Glacieibacterium</taxon>
    </lineage>
</organism>
<dbReference type="InterPro" id="IPR039535">
    <property type="entry name" value="ASST-like"/>
</dbReference>
<keyword evidence="2" id="KW-1185">Reference proteome</keyword>
<dbReference type="InterPro" id="IPR011047">
    <property type="entry name" value="Quinoprotein_ADH-like_sf"/>
</dbReference>
<evidence type="ECO:0000313" key="2">
    <source>
        <dbReference type="Proteomes" id="UP000297737"/>
    </source>
</evidence>
<gene>
    <name evidence="1" type="ORF">EUV02_04875</name>
</gene>
<evidence type="ECO:0008006" key="3">
    <source>
        <dbReference type="Google" id="ProtNLM"/>
    </source>
</evidence>
<protein>
    <recommendedName>
        <fullName evidence="3">Aryl sulfotransferase</fullName>
    </recommendedName>
</protein>
<sequence length="483" mass="52586">MPRGTPMFRRLLSHMPLVLFALAWLAIAFVLGYFTTIKQVWPATYVDGVVKSVDVIKDHFTSKHSSDFMGHTDIPVSQLAQARMNVLAPGGDEALLLVGGPQRYLDFCPGSGCLAVIIDRQGKLVHGYPFRPDELHKGDIADRPYEQPFDNPALDLNPQGLAQLPGGDLIVTFYNDKAFPFGAGVARINRDGHAVWYRHDYTHHWPTLLPSGQVLVTSAEISTKPVWRHLGAGHMLVSGCKAGYLRDTVHVLGSDGKLLESHSIYEAMLDSPYRALLLQTAIPFKKTPESCDPLHTNFVVEVGAEMAAALGDVAPDDWLLSMRNISAIGIMDRRTGKMKHVFRGNFFFQHSAQPAGAKILIFDDLGAAAASGPSRVILFDPVTNAQTTVFPGPETPAGTPFYTTVAGNIDQSADGKRALVAVTEAGLTYEIDLATGRLLTRLDNLHDLRSLGLTAPPEVDHAARFKQFGAYYVRPTVGAAPGR</sequence>
<comment type="caution">
    <text evidence="1">The sequence shown here is derived from an EMBL/GenBank/DDBJ whole genome shotgun (WGS) entry which is preliminary data.</text>
</comment>
<dbReference type="AlphaFoldDB" id="A0A4Y9ESY6"/>
<accession>A0A4Y9ESY6</accession>
<reference evidence="1 2" key="1">
    <citation type="submission" date="2019-02" db="EMBL/GenBank/DDBJ databases">
        <title>Polymorphobacter sp. isolated from the lake at the Tibet of China.</title>
        <authorList>
            <person name="Li A."/>
        </authorList>
    </citation>
    <scope>NUCLEOTIDE SEQUENCE [LARGE SCALE GENOMIC DNA]</scope>
    <source>
        <strain evidence="1 2">DJ1R-1</strain>
    </source>
</reference>
<dbReference type="Proteomes" id="UP000297737">
    <property type="component" value="Unassembled WGS sequence"/>
</dbReference>
<dbReference type="OrthoDB" id="264813at2"/>
<proteinExistence type="predicted"/>
<dbReference type="EMBL" id="SIHO01000001">
    <property type="protein sequence ID" value="TFU06329.1"/>
    <property type="molecule type" value="Genomic_DNA"/>
</dbReference>